<proteinExistence type="predicted"/>
<sequence length="147" mass="16498">MLGGMPPHAAVPTVRRCRDCSTRLLRTNTTTRCAECRLMRRNERLTTPDMAERRDALLRTAAIARRTAELDAEIYSDRGRSPMTARDDQLGPDAEQHPGTGKWRLLWTGDKVAEVVGLFSHDTEAAALQEGRAFVRRQLRAAQRGGR</sequence>
<protein>
    <submittedName>
        <fullName evidence="2">Uncharacterized protein</fullName>
    </submittedName>
</protein>
<reference evidence="2 3" key="1">
    <citation type="journal article" date="2019" name="Emerg. Microbes Infect.">
        <title>Comprehensive subspecies identification of 175 nontuberculous mycobacteria species based on 7547 genomic profiles.</title>
        <authorList>
            <person name="Matsumoto Y."/>
            <person name="Kinjo T."/>
            <person name="Motooka D."/>
            <person name="Nabeya D."/>
            <person name="Jung N."/>
            <person name="Uechi K."/>
            <person name="Horii T."/>
            <person name="Iida T."/>
            <person name="Fujita J."/>
            <person name="Nakamura S."/>
        </authorList>
    </citation>
    <scope>NUCLEOTIDE SEQUENCE [LARGE SCALE GENOMIC DNA]</scope>
    <source>
        <strain evidence="2 3">JCM 6399</strain>
    </source>
</reference>
<organism evidence="2 3">
    <name type="scientific">Mycobacterium gallinarum</name>
    <dbReference type="NCBI Taxonomy" id="39689"/>
    <lineage>
        <taxon>Bacteria</taxon>
        <taxon>Bacillati</taxon>
        <taxon>Actinomycetota</taxon>
        <taxon>Actinomycetes</taxon>
        <taxon>Mycobacteriales</taxon>
        <taxon>Mycobacteriaceae</taxon>
        <taxon>Mycobacterium</taxon>
    </lineage>
</organism>
<feature type="compositionally biased region" description="Basic and acidic residues" evidence="1">
    <location>
        <begin position="75"/>
        <end position="89"/>
    </location>
</feature>
<evidence type="ECO:0000313" key="3">
    <source>
        <dbReference type="Proteomes" id="UP000465785"/>
    </source>
</evidence>
<keyword evidence="3" id="KW-1185">Reference proteome</keyword>
<dbReference type="AlphaFoldDB" id="A0A9W4FDT4"/>
<dbReference type="Proteomes" id="UP000465785">
    <property type="component" value="Chromosome"/>
</dbReference>
<dbReference type="EMBL" id="AP022601">
    <property type="protein sequence ID" value="BBY91316.1"/>
    <property type="molecule type" value="Genomic_DNA"/>
</dbReference>
<evidence type="ECO:0000313" key="2">
    <source>
        <dbReference type="EMBL" id="BBY91316.1"/>
    </source>
</evidence>
<dbReference type="KEGG" id="mgau:MGALJ_09850"/>
<feature type="region of interest" description="Disordered" evidence="1">
    <location>
        <begin position="73"/>
        <end position="101"/>
    </location>
</feature>
<evidence type="ECO:0000256" key="1">
    <source>
        <dbReference type="SAM" id="MobiDB-lite"/>
    </source>
</evidence>
<gene>
    <name evidence="2" type="ORF">MGALJ_09850</name>
</gene>
<name>A0A9W4FDT4_9MYCO</name>
<accession>A0A9W4FDT4</accession>